<feature type="region of interest" description="Disordered" evidence="1">
    <location>
        <begin position="74"/>
        <end position="106"/>
    </location>
</feature>
<feature type="region of interest" description="Disordered" evidence="1">
    <location>
        <begin position="1"/>
        <end position="37"/>
    </location>
</feature>
<evidence type="ECO:0000313" key="2">
    <source>
        <dbReference type="EMBL" id="KAF2863151.1"/>
    </source>
</evidence>
<keyword evidence="3" id="KW-1185">Reference proteome</keyword>
<dbReference type="AlphaFoldDB" id="A0A6A7C6M1"/>
<dbReference type="OrthoDB" id="10003767at2759"/>
<accession>A0A6A7C6M1</accession>
<evidence type="ECO:0000313" key="3">
    <source>
        <dbReference type="Proteomes" id="UP000799421"/>
    </source>
</evidence>
<protein>
    <submittedName>
        <fullName evidence="2">Uncharacterized protein</fullName>
    </submittedName>
</protein>
<dbReference type="Proteomes" id="UP000799421">
    <property type="component" value="Unassembled WGS sequence"/>
</dbReference>
<reference evidence="2" key="1">
    <citation type="journal article" date="2020" name="Stud. Mycol.">
        <title>101 Dothideomycetes genomes: a test case for predicting lifestyles and emergence of pathogens.</title>
        <authorList>
            <person name="Haridas S."/>
            <person name="Albert R."/>
            <person name="Binder M."/>
            <person name="Bloem J."/>
            <person name="Labutti K."/>
            <person name="Salamov A."/>
            <person name="Andreopoulos B."/>
            <person name="Baker S."/>
            <person name="Barry K."/>
            <person name="Bills G."/>
            <person name="Bluhm B."/>
            <person name="Cannon C."/>
            <person name="Castanera R."/>
            <person name="Culley D."/>
            <person name="Daum C."/>
            <person name="Ezra D."/>
            <person name="Gonzalez J."/>
            <person name="Henrissat B."/>
            <person name="Kuo A."/>
            <person name="Liang C."/>
            <person name="Lipzen A."/>
            <person name="Lutzoni F."/>
            <person name="Magnuson J."/>
            <person name="Mondo S."/>
            <person name="Nolan M."/>
            <person name="Ohm R."/>
            <person name="Pangilinan J."/>
            <person name="Park H.-J."/>
            <person name="Ramirez L."/>
            <person name="Alfaro M."/>
            <person name="Sun H."/>
            <person name="Tritt A."/>
            <person name="Yoshinaga Y."/>
            <person name="Zwiers L.-H."/>
            <person name="Turgeon B."/>
            <person name="Goodwin S."/>
            <person name="Spatafora J."/>
            <person name="Crous P."/>
            <person name="Grigoriev I."/>
        </authorList>
    </citation>
    <scope>NUCLEOTIDE SEQUENCE</scope>
    <source>
        <strain evidence="2">CBS 480.64</strain>
    </source>
</reference>
<sequence>MTHLRSDALGHSDADLFDPSRYDAKSGRLSPGDQQVHSRFEQRFVQGLETIYNGYNAGDYYDEAYGVTVLREKGSISPNNEDNSRSYLLGSYDTKNNPETPSTRAW</sequence>
<organism evidence="2 3">
    <name type="scientific">Piedraia hortae CBS 480.64</name>
    <dbReference type="NCBI Taxonomy" id="1314780"/>
    <lineage>
        <taxon>Eukaryota</taxon>
        <taxon>Fungi</taxon>
        <taxon>Dikarya</taxon>
        <taxon>Ascomycota</taxon>
        <taxon>Pezizomycotina</taxon>
        <taxon>Dothideomycetes</taxon>
        <taxon>Dothideomycetidae</taxon>
        <taxon>Capnodiales</taxon>
        <taxon>Piedraiaceae</taxon>
        <taxon>Piedraia</taxon>
    </lineage>
</organism>
<evidence type="ECO:0000256" key="1">
    <source>
        <dbReference type="SAM" id="MobiDB-lite"/>
    </source>
</evidence>
<gene>
    <name evidence="2" type="ORF">K470DRAFT_289905</name>
</gene>
<dbReference type="EMBL" id="MU005962">
    <property type="protein sequence ID" value="KAF2863151.1"/>
    <property type="molecule type" value="Genomic_DNA"/>
</dbReference>
<name>A0A6A7C6M1_9PEZI</name>
<feature type="compositionally biased region" description="Basic and acidic residues" evidence="1">
    <location>
        <begin position="1"/>
        <end position="26"/>
    </location>
</feature>
<feature type="compositionally biased region" description="Polar residues" evidence="1">
    <location>
        <begin position="93"/>
        <end position="106"/>
    </location>
</feature>
<proteinExistence type="predicted"/>